<dbReference type="PROSITE" id="PS50110">
    <property type="entry name" value="RESPONSE_REGULATORY"/>
    <property type="match status" value="1"/>
</dbReference>
<dbReference type="KEGG" id="xdi:EZH22_08515"/>
<dbReference type="EMBL" id="CP063362">
    <property type="protein sequence ID" value="QRG08323.1"/>
    <property type="molecule type" value="Genomic_DNA"/>
</dbReference>
<dbReference type="Pfam" id="PF02954">
    <property type="entry name" value="HTH_8"/>
    <property type="match status" value="1"/>
</dbReference>
<feature type="domain" description="Response regulatory" evidence="5">
    <location>
        <begin position="4"/>
        <end position="118"/>
    </location>
</feature>
<dbReference type="Proteomes" id="UP000596427">
    <property type="component" value="Chromosome"/>
</dbReference>
<accession>A0A974PRD4</accession>
<dbReference type="PANTHER" id="PTHR44591:SF3">
    <property type="entry name" value="RESPONSE REGULATORY DOMAIN-CONTAINING PROTEIN"/>
    <property type="match status" value="1"/>
</dbReference>
<dbReference type="SUPFAM" id="SSF46689">
    <property type="entry name" value="Homeodomain-like"/>
    <property type="match status" value="1"/>
</dbReference>
<organism evidence="6 7">
    <name type="scientific">Xanthobacter dioxanivorans</name>
    <dbReference type="NCBI Taxonomy" id="2528964"/>
    <lineage>
        <taxon>Bacteria</taxon>
        <taxon>Pseudomonadati</taxon>
        <taxon>Pseudomonadota</taxon>
        <taxon>Alphaproteobacteria</taxon>
        <taxon>Hyphomicrobiales</taxon>
        <taxon>Xanthobacteraceae</taxon>
        <taxon>Xanthobacter</taxon>
    </lineage>
</organism>
<evidence type="ECO:0000313" key="6">
    <source>
        <dbReference type="EMBL" id="QRG08323.1"/>
    </source>
</evidence>
<dbReference type="RefSeq" id="WP_231711379.1">
    <property type="nucleotide sequence ID" value="NZ_CP063362.1"/>
</dbReference>
<evidence type="ECO:0000259" key="5">
    <source>
        <dbReference type="PROSITE" id="PS50110"/>
    </source>
</evidence>
<dbReference type="CDD" id="cd00156">
    <property type="entry name" value="REC"/>
    <property type="match status" value="1"/>
</dbReference>
<keyword evidence="1 4" id="KW-0597">Phosphoprotein</keyword>
<dbReference type="SUPFAM" id="SSF52172">
    <property type="entry name" value="CheY-like"/>
    <property type="match status" value="1"/>
</dbReference>
<dbReference type="PANTHER" id="PTHR44591">
    <property type="entry name" value="STRESS RESPONSE REGULATOR PROTEIN 1"/>
    <property type="match status" value="1"/>
</dbReference>
<protein>
    <submittedName>
        <fullName evidence="6">Response regulator</fullName>
    </submittedName>
</protein>
<evidence type="ECO:0000313" key="7">
    <source>
        <dbReference type="Proteomes" id="UP000596427"/>
    </source>
</evidence>
<keyword evidence="3" id="KW-0804">Transcription</keyword>
<dbReference type="GO" id="GO:0043565">
    <property type="term" value="F:sequence-specific DNA binding"/>
    <property type="evidence" value="ECO:0007669"/>
    <property type="project" value="InterPro"/>
</dbReference>
<dbReference type="AlphaFoldDB" id="A0A974PRD4"/>
<dbReference type="GO" id="GO:0000160">
    <property type="term" value="P:phosphorelay signal transduction system"/>
    <property type="evidence" value="ECO:0007669"/>
    <property type="project" value="InterPro"/>
</dbReference>
<dbReference type="Gene3D" id="1.10.10.60">
    <property type="entry name" value="Homeodomain-like"/>
    <property type="match status" value="1"/>
</dbReference>
<dbReference type="InterPro" id="IPR001789">
    <property type="entry name" value="Sig_transdc_resp-reg_receiver"/>
</dbReference>
<keyword evidence="7" id="KW-1185">Reference proteome</keyword>
<dbReference type="Gene3D" id="3.40.50.2300">
    <property type="match status" value="1"/>
</dbReference>
<name>A0A974PRD4_9HYPH</name>
<dbReference type="InterPro" id="IPR011006">
    <property type="entry name" value="CheY-like_superfamily"/>
</dbReference>
<dbReference type="Pfam" id="PF00072">
    <property type="entry name" value="Response_reg"/>
    <property type="match status" value="1"/>
</dbReference>
<gene>
    <name evidence="6" type="ORF">EZH22_08515</name>
</gene>
<feature type="modified residue" description="4-aspartylphosphate" evidence="4">
    <location>
        <position position="53"/>
    </location>
</feature>
<dbReference type="InterPro" id="IPR009057">
    <property type="entry name" value="Homeodomain-like_sf"/>
</dbReference>
<sequence>MPLSILIVEDDSLEAARLETALSRKGYRCVLADDGDGALARLSLERFDAVLLDLVLPGLDGMGVLRRMSARGLAVPVVVQVTPAGLDAAADAIRAGARDFVVKPAGALRLEVALANAIALGRAARPEAEIRTGTVVPFAPPAAPAAPGDAAQEHAFALLESAGHVRRLEQIEAEAIRFACHLYGGRLTEAARRLGIGRSTLYRKLAEIEHGAVGEDLPAEPLAPRFVAAE</sequence>
<evidence type="ECO:0000256" key="2">
    <source>
        <dbReference type="ARBA" id="ARBA00023015"/>
    </source>
</evidence>
<evidence type="ECO:0000256" key="1">
    <source>
        <dbReference type="ARBA" id="ARBA00022553"/>
    </source>
</evidence>
<dbReference type="InterPro" id="IPR050595">
    <property type="entry name" value="Bact_response_regulator"/>
</dbReference>
<dbReference type="SMART" id="SM00448">
    <property type="entry name" value="REC"/>
    <property type="match status" value="1"/>
</dbReference>
<reference evidence="6 7" key="1">
    <citation type="submission" date="2020-10" db="EMBL/GenBank/DDBJ databases">
        <title>Degradation of 1,4-Dioxane by Xanthobacter sp. YN2, via a Novel Group-2 Soluble Di-Iron Monooxygenase.</title>
        <authorList>
            <person name="Ma F."/>
            <person name="Wang Y."/>
            <person name="Yang J."/>
            <person name="Guo H."/>
            <person name="Su D."/>
            <person name="Yu L."/>
        </authorList>
    </citation>
    <scope>NUCLEOTIDE SEQUENCE [LARGE SCALE GENOMIC DNA]</scope>
    <source>
        <strain evidence="6 7">YN2</strain>
    </source>
</reference>
<proteinExistence type="predicted"/>
<evidence type="ECO:0000256" key="3">
    <source>
        <dbReference type="ARBA" id="ARBA00023163"/>
    </source>
</evidence>
<dbReference type="InterPro" id="IPR002197">
    <property type="entry name" value="HTH_Fis"/>
</dbReference>
<evidence type="ECO:0000256" key="4">
    <source>
        <dbReference type="PROSITE-ProRule" id="PRU00169"/>
    </source>
</evidence>
<keyword evidence="2" id="KW-0805">Transcription regulation</keyword>